<reference evidence="10 11" key="1">
    <citation type="journal article" date="2011" name="Proc. Natl. Acad. Sci. U.S.A.">
        <title>Evolutionary erosion of yeast sex chromosomes by mating-type switching accidents.</title>
        <authorList>
            <person name="Gordon J.L."/>
            <person name="Armisen D."/>
            <person name="Proux-Wera E."/>
            <person name="Oheigeartaigh S.S."/>
            <person name="Byrne K.P."/>
            <person name="Wolfe K.H."/>
        </authorList>
    </citation>
    <scope>NUCLEOTIDE SEQUENCE [LARGE SCALE GENOMIC DNA]</scope>
    <source>
        <strain evidence="11">ATCC 76901 / BCRC 22586 / CBS 4309 / NBRC 1992 / NRRL Y-12630</strain>
    </source>
</reference>
<evidence type="ECO:0000259" key="9">
    <source>
        <dbReference type="PROSITE" id="PS50994"/>
    </source>
</evidence>
<proteinExistence type="predicted"/>
<evidence type="ECO:0000256" key="4">
    <source>
        <dbReference type="ARBA" id="ARBA00022490"/>
    </source>
</evidence>
<accession>G0VIN2</accession>
<dbReference type="Gene3D" id="3.30.420.10">
    <property type="entry name" value="Ribonuclease H-like superfamily/Ribonuclease H"/>
    <property type="match status" value="1"/>
</dbReference>
<dbReference type="eggNOG" id="KOG0017">
    <property type="taxonomic scope" value="Eukaryota"/>
</dbReference>
<comment type="subcellular location">
    <subcellularLocation>
        <location evidence="3">Cytoplasm</location>
    </subcellularLocation>
    <subcellularLocation>
        <location evidence="2">Nucleus</location>
    </subcellularLocation>
</comment>
<dbReference type="GeneID" id="96905038"/>
<gene>
    <name evidence="10" type="primary">NCAS0H00470</name>
    <name evidence="10" type="ordered locus">NCAS_0H00470</name>
</gene>
<evidence type="ECO:0000256" key="2">
    <source>
        <dbReference type="ARBA" id="ARBA00004123"/>
    </source>
</evidence>
<organism evidence="10 11">
    <name type="scientific">Naumovozyma castellii</name>
    <name type="common">Yeast</name>
    <name type="synonym">Saccharomyces castellii</name>
    <dbReference type="NCBI Taxonomy" id="27288"/>
    <lineage>
        <taxon>Eukaryota</taxon>
        <taxon>Fungi</taxon>
        <taxon>Dikarya</taxon>
        <taxon>Ascomycota</taxon>
        <taxon>Saccharomycotina</taxon>
        <taxon>Saccharomycetes</taxon>
        <taxon>Saccharomycetales</taxon>
        <taxon>Saccharomycetaceae</taxon>
        <taxon>Naumovozyma</taxon>
    </lineage>
</organism>
<dbReference type="HOGENOM" id="CLU_792478_0_0_1"/>
<dbReference type="STRING" id="1064592.G0VIN2"/>
<dbReference type="EMBL" id="HE576759">
    <property type="protein sequence ID" value="CCC71357.1"/>
    <property type="molecule type" value="Genomic_DNA"/>
</dbReference>
<dbReference type="OMA" id="CSTKESM"/>
<keyword evidence="6" id="KW-0539">Nucleus</keyword>
<evidence type="ECO:0000256" key="5">
    <source>
        <dbReference type="ARBA" id="ARBA00022884"/>
    </source>
</evidence>
<dbReference type="GO" id="GO:0005737">
    <property type="term" value="C:cytoplasm"/>
    <property type="evidence" value="ECO:0007669"/>
    <property type="project" value="UniProtKB-SubCell"/>
</dbReference>
<evidence type="ECO:0000256" key="8">
    <source>
        <dbReference type="ARBA" id="ARBA00025615"/>
    </source>
</evidence>
<name>G0VIN2_NAUCA</name>
<comment type="catalytic activity">
    <reaction evidence="1">
        <text>Endonucleolytic cleavage to 5'-phosphomonoester.</text>
        <dbReference type="EC" id="3.1.26.4"/>
    </reaction>
</comment>
<dbReference type="InterPro" id="IPR012337">
    <property type="entry name" value="RNaseH-like_sf"/>
</dbReference>
<dbReference type="AlphaFoldDB" id="G0VIN2"/>
<dbReference type="InterPro" id="IPR001584">
    <property type="entry name" value="Integrase_cat-core"/>
</dbReference>
<comment type="function">
    <text evidence="7">Reverse transcriptase/ribonuclease H (RT) is a multifunctional enzyme that catalyzes the conversion of the retro-elements RNA genome into dsDNA within the VLP. The enzyme displays a DNA polymerase activity that can copy either DNA or RNA templates, and a ribonuclease H (RNase H) activity that cleaves the RNA strand of RNA-DNA heteroduplexes during plus-strand synthesis and hydrolyzes RNA primers. The conversion leads to a linear dsDNA copy of the retrotransposon that includes long terminal repeats (LTRs) at both ends.</text>
</comment>
<evidence type="ECO:0000313" key="10">
    <source>
        <dbReference type="EMBL" id="CCC71357.1"/>
    </source>
</evidence>
<dbReference type="OrthoDB" id="4067902at2759"/>
<keyword evidence="11" id="KW-1185">Reference proteome</keyword>
<dbReference type="InterPro" id="IPR050951">
    <property type="entry name" value="Retrovirus_Pol_polyprotein"/>
</dbReference>
<evidence type="ECO:0000256" key="6">
    <source>
        <dbReference type="ARBA" id="ARBA00023242"/>
    </source>
</evidence>
<keyword evidence="5" id="KW-0694">RNA-binding</keyword>
<dbReference type="GO" id="GO:0003723">
    <property type="term" value="F:RNA binding"/>
    <property type="evidence" value="ECO:0007669"/>
    <property type="project" value="UniProtKB-KW"/>
</dbReference>
<dbReference type="GO" id="GO:0005634">
    <property type="term" value="C:nucleus"/>
    <property type="evidence" value="ECO:0007669"/>
    <property type="project" value="UniProtKB-SubCell"/>
</dbReference>
<protein>
    <recommendedName>
        <fullName evidence="9">Integrase catalytic domain-containing protein</fullName>
    </recommendedName>
</protein>
<dbReference type="RefSeq" id="XP_003677708.1">
    <property type="nucleotide sequence ID" value="XM_003677660.1"/>
</dbReference>
<dbReference type="SUPFAM" id="SSF53098">
    <property type="entry name" value="Ribonuclease H-like"/>
    <property type="match status" value="1"/>
</dbReference>
<evidence type="ECO:0000256" key="1">
    <source>
        <dbReference type="ARBA" id="ARBA00000077"/>
    </source>
</evidence>
<keyword evidence="4" id="KW-0963">Cytoplasm</keyword>
<evidence type="ECO:0000256" key="3">
    <source>
        <dbReference type="ARBA" id="ARBA00004496"/>
    </source>
</evidence>
<evidence type="ECO:0000256" key="7">
    <source>
        <dbReference type="ARBA" id="ARBA00025590"/>
    </source>
</evidence>
<dbReference type="InterPro" id="IPR036397">
    <property type="entry name" value="RNaseH_sf"/>
</dbReference>
<dbReference type="PROSITE" id="PS50994">
    <property type="entry name" value="INTEGRASE"/>
    <property type="match status" value="1"/>
</dbReference>
<dbReference type="GO" id="GO:0004523">
    <property type="term" value="F:RNA-DNA hybrid ribonuclease activity"/>
    <property type="evidence" value="ECO:0007669"/>
    <property type="project" value="UniProtKB-EC"/>
</dbReference>
<dbReference type="KEGG" id="ncs:NCAS_0H00470"/>
<dbReference type="Proteomes" id="UP000001640">
    <property type="component" value="Chromosome 8"/>
</dbReference>
<reference key="2">
    <citation type="submission" date="2011-08" db="EMBL/GenBank/DDBJ databases">
        <title>Genome sequence of Naumovozyma castellii.</title>
        <authorList>
            <person name="Gordon J.L."/>
            <person name="Armisen D."/>
            <person name="Proux-Wera E."/>
            <person name="OhEigeartaigh S.S."/>
            <person name="Byrne K.P."/>
            <person name="Wolfe K.H."/>
        </authorList>
    </citation>
    <scope>NUCLEOTIDE SEQUENCE</scope>
    <source>
        <strain>Type strain:CBS 4309</strain>
    </source>
</reference>
<dbReference type="PANTHER" id="PTHR37984">
    <property type="entry name" value="PROTEIN CBG26694"/>
    <property type="match status" value="1"/>
</dbReference>
<evidence type="ECO:0000313" key="11">
    <source>
        <dbReference type="Proteomes" id="UP000001640"/>
    </source>
</evidence>
<sequence>MTITGPTWLASWRNTLRRALNANIKNTPGYCLASIGIDFVSGMKKVHHYDSVFVVTDRLIKMAKFIPTKKTLDASECADLLINHIICNHGIPEEIVSDRDKLFTGKIWDRLRQRLRIQLKFTTSYNPASNGQTERTNDTMRKIIASYTNDHADDLPMYCAVAAFAYNNMYQGSIKTTPFFANYGFHPRLPGFTNRILQHHNNNEEEHTDSTLQSDLDYHLQALQNIMISIQTNMADAQDRQSIDFNKHHRPVDIKVGDRVLIHKDAYNNQTYTKFHHLRTNKRTVSIVESTHSTFDVSSCSTKESMPLMCLQNLTNTSYISSSLLFVPLQTAPVKFAVLMPKFGTPVFCP</sequence>
<feature type="domain" description="Integrase catalytic" evidence="9">
    <location>
        <begin position="24"/>
        <end position="186"/>
    </location>
</feature>
<dbReference type="GO" id="GO:0015074">
    <property type="term" value="P:DNA integration"/>
    <property type="evidence" value="ECO:0007669"/>
    <property type="project" value="InterPro"/>
</dbReference>
<comment type="function">
    <text evidence="8">Integrase (IN) targets the VLP to the nucleus, where a subparticle preintegration complex (PIC) containing at least integrase and the newly synthesized dsDNA copy of the retrotransposon must transit the nuclear membrane. Once in the nucleus, integrase performs the integration of the dsDNA into the host genome.</text>
</comment>
<dbReference type="PANTHER" id="PTHR37984:SF5">
    <property type="entry name" value="PROTEIN NYNRIN-LIKE"/>
    <property type="match status" value="1"/>
</dbReference>
<dbReference type="InParanoid" id="G0VIN2"/>